<dbReference type="Pfam" id="PF08755">
    <property type="entry name" value="YccV-like"/>
    <property type="match status" value="1"/>
</dbReference>
<dbReference type="Pfam" id="PF12937">
    <property type="entry name" value="F-box-like"/>
    <property type="match status" value="1"/>
</dbReference>
<evidence type="ECO:0000313" key="2">
    <source>
        <dbReference type="EMBL" id="PSC75557.1"/>
    </source>
</evidence>
<protein>
    <submittedName>
        <fullName evidence="2">F-box only 21-like</fullName>
    </submittedName>
</protein>
<dbReference type="PROSITE" id="PS50181">
    <property type="entry name" value="FBOX"/>
    <property type="match status" value="1"/>
</dbReference>
<feature type="domain" description="F-box" evidence="1">
    <location>
        <begin position="25"/>
        <end position="71"/>
    </location>
</feature>
<dbReference type="SMART" id="SM00992">
    <property type="entry name" value="YccV-like"/>
    <property type="match status" value="1"/>
</dbReference>
<gene>
    <name evidence="2" type="ORF">C2E20_1264</name>
</gene>
<dbReference type="NCBIfam" id="TIGR02097">
    <property type="entry name" value="yccV"/>
    <property type="match status" value="1"/>
</dbReference>
<organism evidence="2 3">
    <name type="scientific">Micractinium conductrix</name>
    <dbReference type="NCBI Taxonomy" id="554055"/>
    <lineage>
        <taxon>Eukaryota</taxon>
        <taxon>Viridiplantae</taxon>
        <taxon>Chlorophyta</taxon>
        <taxon>core chlorophytes</taxon>
        <taxon>Trebouxiophyceae</taxon>
        <taxon>Chlorellales</taxon>
        <taxon>Chlorellaceae</taxon>
        <taxon>Chlorella clade</taxon>
        <taxon>Micractinium</taxon>
    </lineage>
</organism>
<comment type="caution">
    <text evidence="2">The sequence shown here is derived from an EMBL/GenBank/DDBJ whole genome shotgun (WGS) entry which is preliminary data.</text>
</comment>
<dbReference type="AlphaFoldDB" id="A0A2P6VNC3"/>
<dbReference type="STRING" id="554055.A0A2P6VNC3"/>
<dbReference type="Gene3D" id="2.30.30.390">
    <property type="entry name" value="Hemimethylated DNA-binding domain"/>
    <property type="match status" value="1"/>
</dbReference>
<dbReference type="GO" id="GO:0003677">
    <property type="term" value="F:DNA binding"/>
    <property type="evidence" value="ECO:0007669"/>
    <property type="project" value="InterPro"/>
</dbReference>
<dbReference type="InterPro" id="IPR036047">
    <property type="entry name" value="F-box-like_dom_sf"/>
</dbReference>
<accession>A0A2P6VNC3</accession>
<dbReference type="EMBL" id="LHPF02000002">
    <property type="protein sequence ID" value="PSC75557.1"/>
    <property type="molecule type" value="Genomic_DNA"/>
</dbReference>
<dbReference type="PANTHER" id="PTHR31350">
    <property type="entry name" value="SI:DKEY-261L7.2"/>
    <property type="match status" value="1"/>
</dbReference>
<dbReference type="InterPro" id="IPR011722">
    <property type="entry name" value="Hemimethylated_DNA-bd_dom"/>
</dbReference>
<dbReference type="Proteomes" id="UP000239649">
    <property type="component" value="Unassembled WGS sequence"/>
</dbReference>
<dbReference type="SUPFAM" id="SSF81383">
    <property type="entry name" value="F-box domain"/>
    <property type="match status" value="1"/>
</dbReference>
<sequence>MAALERVALPDEALPPPGAEAPPPAVGILDLPTATELAVFSQLSAADLAACLATCRAWRAAAAAPKLWAGLARRRWRHGWERPRGELAALLREERWLEAYRWRRQADASVLELLAAVPWPEQQRSAMQALRQEPFLQVCDLLRSLVALAEWQRQPVAGSSSGGAGDVAAAATLTADARDAGDLAAAAAVARDWPDAAAAAAAAPCSTTYWARAAHEDLLVRDRAGHVRQWVLAEGALALAHVHHPMADLGWVSSALDALGAELRRRMDAQGVAADSLEALRCLNHLLFGEGPPPRVPQFAAIPPPDGYGMEIKGNRERYYEADNSLLDCVLSQREGIPISLALLHAAVGVRAGLRLQLLNVPMHVITSMTVPAEAAGAAGSEPRTFYVDVFDGGRVMSSHEFGAFLQGLGIPLGAGVDAPPLHPRAAWCRMCRNLLHIHREQGSHSLMKATALLMAAAVGEDTVEGVRATVEAANACLAQHQFQEAAGLLERIVHGPYQQQQLGHAAALHALHAPAMQTMLADIRGAAEDQVQKQTEVHRRGGTEAAGVRFRAGQLIRHRSYQYRGVIVGWDPTCRASEDWMQQMGVDRLPGGRHQPFYNVLPDPEDRPGQAQTYVAQENVVLEALPPLHACKPGYALHPDTGRYFDSLLPDGAAYRPSAWLARAYPDG</sequence>
<dbReference type="PANTHER" id="PTHR31350:SF27">
    <property type="entry name" value="HEMIMETHYLATED DNA-BINDING DOMAIN-CONTAINING PROTEIN"/>
    <property type="match status" value="1"/>
</dbReference>
<dbReference type="Gene3D" id="1.20.1280.50">
    <property type="match status" value="1"/>
</dbReference>
<dbReference type="OrthoDB" id="2012412at2759"/>
<dbReference type="SUPFAM" id="SSF141255">
    <property type="entry name" value="YccV-like"/>
    <property type="match status" value="1"/>
</dbReference>
<evidence type="ECO:0000313" key="3">
    <source>
        <dbReference type="Proteomes" id="UP000239649"/>
    </source>
</evidence>
<proteinExistence type="predicted"/>
<keyword evidence="3" id="KW-1185">Reference proteome</keyword>
<dbReference type="InterPro" id="IPR036623">
    <property type="entry name" value="Hemimethylated_DNA-bd_sf"/>
</dbReference>
<reference evidence="2 3" key="1">
    <citation type="journal article" date="2018" name="Plant J.">
        <title>Genome sequences of Chlorella sorokiniana UTEX 1602 and Micractinium conductrix SAG 241.80: implications to maltose excretion by a green alga.</title>
        <authorList>
            <person name="Arriola M.B."/>
            <person name="Velmurugan N."/>
            <person name="Zhang Y."/>
            <person name="Plunkett M.H."/>
            <person name="Hondzo H."/>
            <person name="Barney B.M."/>
        </authorList>
    </citation>
    <scope>NUCLEOTIDE SEQUENCE [LARGE SCALE GENOMIC DNA]</scope>
    <source>
        <strain evidence="2 3">SAG 241.80</strain>
    </source>
</reference>
<dbReference type="InterPro" id="IPR001810">
    <property type="entry name" value="F-box_dom"/>
</dbReference>
<dbReference type="InterPro" id="IPR032698">
    <property type="entry name" value="SirB1_N"/>
</dbReference>
<name>A0A2P6VNC3_9CHLO</name>
<evidence type="ECO:0000259" key="1">
    <source>
        <dbReference type="PROSITE" id="PS50181"/>
    </source>
</evidence>
<dbReference type="Pfam" id="PF13369">
    <property type="entry name" value="Transglut_core2"/>
    <property type="match status" value="1"/>
</dbReference>